<dbReference type="OrthoDB" id="5518345at2759"/>
<accession>A0A0L0HVC5</accession>
<feature type="signal peptide" evidence="2">
    <location>
        <begin position="1"/>
        <end position="27"/>
    </location>
</feature>
<proteinExistence type="inferred from homology"/>
<dbReference type="InterPro" id="IPR037045">
    <property type="entry name" value="S8pro/Inhibitor_I9_sf"/>
</dbReference>
<dbReference type="GeneID" id="27684252"/>
<dbReference type="GO" id="GO:0004866">
    <property type="term" value="F:endopeptidase inhibitor activity"/>
    <property type="evidence" value="ECO:0007669"/>
    <property type="project" value="TreeGrafter"/>
</dbReference>
<evidence type="ECO:0000256" key="2">
    <source>
        <dbReference type="SAM" id="SignalP"/>
    </source>
</evidence>
<feature type="chain" id="PRO_5005540409" description="Inhibitor I9 domain-containing protein" evidence="2">
    <location>
        <begin position="28"/>
        <end position="121"/>
    </location>
</feature>
<dbReference type="PANTHER" id="PTHR28288:SF2">
    <property type="entry name" value="PROTEASE B INHIBITOR 2"/>
    <property type="match status" value="1"/>
</dbReference>
<dbReference type="GO" id="GO:0042144">
    <property type="term" value="P:vacuole fusion, non-autophagic"/>
    <property type="evidence" value="ECO:0007669"/>
    <property type="project" value="TreeGrafter"/>
</dbReference>
<sequence>MRFSRALLVVAILAVLALVVVPSYAAAQNEYQEVILDAGKRTTAEMKRYIISFKENANKKTLDDLIKKVTDVGGKVINRFSVIPAISVEIPANVVTSFSSFSGVDYIEEDKPVQAYGGVGI</sequence>
<dbReference type="InParanoid" id="A0A0L0HVC5"/>
<name>A0A0L0HVC5_SPIPD</name>
<protein>
    <recommendedName>
        <fullName evidence="5">Inhibitor I9 domain-containing protein</fullName>
    </recommendedName>
</protein>
<dbReference type="VEuPathDB" id="FungiDB:SPPG_00532"/>
<evidence type="ECO:0000313" key="4">
    <source>
        <dbReference type="Proteomes" id="UP000053201"/>
    </source>
</evidence>
<dbReference type="Proteomes" id="UP000053201">
    <property type="component" value="Unassembled WGS sequence"/>
</dbReference>
<comment type="similarity">
    <text evidence="1">Belongs to the protease inhibitor I9 family.</text>
</comment>
<dbReference type="InterPro" id="IPR052471">
    <property type="entry name" value="PBI_I9"/>
</dbReference>
<reference evidence="3 4" key="1">
    <citation type="submission" date="2009-08" db="EMBL/GenBank/DDBJ databases">
        <title>The Genome Sequence of Spizellomyces punctatus strain DAOM BR117.</title>
        <authorList>
            <consortium name="The Broad Institute Genome Sequencing Platform"/>
            <person name="Russ C."/>
            <person name="Cuomo C."/>
            <person name="Shea T."/>
            <person name="Young S.K."/>
            <person name="Zeng Q."/>
            <person name="Koehrsen M."/>
            <person name="Haas B."/>
            <person name="Borodovsky M."/>
            <person name="Guigo R."/>
            <person name="Alvarado L."/>
            <person name="Berlin A."/>
            <person name="Bochicchio J."/>
            <person name="Borenstein D."/>
            <person name="Chapman S."/>
            <person name="Chen Z."/>
            <person name="Engels R."/>
            <person name="Freedman E."/>
            <person name="Gellesch M."/>
            <person name="Goldberg J."/>
            <person name="Griggs A."/>
            <person name="Gujja S."/>
            <person name="Heiman D."/>
            <person name="Hepburn T."/>
            <person name="Howarth C."/>
            <person name="Jen D."/>
            <person name="Larson L."/>
            <person name="Lewis B."/>
            <person name="Mehta T."/>
            <person name="Park D."/>
            <person name="Pearson M."/>
            <person name="Roberts A."/>
            <person name="Saif S."/>
            <person name="Shenoy N."/>
            <person name="Sisk P."/>
            <person name="Stolte C."/>
            <person name="Sykes S."/>
            <person name="Thomson T."/>
            <person name="Walk T."/>
            <person name="White J."/>
            <person name="Yandava C."/>
            <person name="Burger G."/>
            <person name="Gray M.W."/>
            <person name="Holland P.W.H."/>
            <person name="King N."/>
            <person name="Lang F.B.F."/>
            <person name="Roger A.J."/>
            <person name="Ruiz-Trillo I."/>
            <person name="Lander E."/>
            <person name="Nusbaum C."/>
        </authorList>
    </citation>
    <scope>NUCLEOTIDE SEQUENCE [LARGE SCALE GENOMIC DNA]</scope>
    <source>
        <strain evidence="3 4">DAOM BR117</strain>
    </source>
</reference>
<evidence type="ECO:0000256" key="1">
    <source>
        <dbReference type="ARBA" id="ARBA00038069"/>
    </source>
</evidence>
<dbReference type="Gene3D" id="3.30.70.80">
    <property type="entry name" value="Peptidase S8 propeptide/proteinase inhibitor I9"/>
    <property type="match status" value="1"/>
</dbReference>
<organism evidence="3 4">
    <name type="scientific">Spizellomyces punctatus (strain DAOM BR117)</name>
    <dbReference type="NCBI Taxonomy" id="645134"/>
    <lineage>
        <taxon>Eukaryota</taxon>
        <taxon>Fungi</taxon>
        <taxon>Fungi incertae sedis</taxon>
        <taxon>Chytridiomycota</taxon>
        <taxon>Chytridiomycota incertae sedis</taxon>
        <taxon>Chytridiomycetes</taxon>
        <taxon>Spizellomycetales</taxon>
        <taxon>Spizellomycetaceae</taxon>
        <taxon>Spizellomyces</taxon>
    </lineage>
</organism>
<keyword evidence="4" id="KW-1185">Reference proteome</keyword>
<dbReference type="SUPFAM" id="SSF54897">
    <property type="entry name" value="Protease propeptides/inhibitors"/>
    <property type="match status" value="1"/>
</dbReference>
<gene>
    <name evidence="3" type="ORF">SPPG_00532</name>
</gene>
<dbReference type="AlphaFoldDB" id="A0A0L0HVC5"/>
<dbReference type="EMBL" id="KQ257450">
    <property type="protein sequence ID" value="KND04829.1"/>
    <property type="molecule type" value="Genomic_DNA"/>
</dbReference>
<dbReference type="RefSeq" id="XP_016612868.1">
    <property type="nucleotide sequence ID" value="XM_016748856.1"/>
</dbReference>
<dbReference type="PANTHER" id="PTHR28288">
    <property type="entry name" value="PROTEASE B INHIBITOR 2"/>
    <property type="match status" value="1"/>
</dbReference>
<keyword evidence="2" id="KW-0732">Signal</keyword>
<evidence type="ECO:0008006" key="5">
    <source>
        <dbReference type="Google" id="ProtNLM"/>
    </source>
</evidence>
<evidence type="ECO:0000313" key="3">
    <source>
        <dbReference type="EMBL" id="KND04829.1"/>
    </source>
</evidence>